<keyword evidence="3" id="KW-0067">ATP-binding</keyword>
<keyword evidence="6" id="KW-1185">Reference proteome</keyword>
<organism evidence="5 6">
    <name type="scientific">Leeuwenhoekiella nanhaiensis</name>
    <dbReference type="NCBI Taxonomy" id="1655491"/>
    <lineage>
        <taxon>Bacteria</taxon>
        <taxon>Pseudomonadati</taxon>
        <taxon>Bacteroidota</taxon>
        <taxon>Flavobacteriia</taxon>
        <taxon>Flavobacteriales</taxon>
        <taxon>Flavobacteriaceae</taxon>
        <taxon>Leeuwenhoekiella</taxon>
    </lineage>
</organism>
<proteinExistence type="predicted"/>
<dbReference type="InterPro" id="IPR052708">
    <property type="entry name" value="PxpC"/>
</dbReference>
<protein>
    <recommendedName>
        <fullName evidence="4">Carboxyltransferase domain-containing protein</fullName>
    </recommendedName>
</protein>
<dbReference type="Gene3D" id="2.40.100.10">
    <property type="entry name" value="Cyclophilin-like"/>
    <property type="match status" value="1"/>
</dbReference>
<feature type="domain" description="Carboxyltransferase" evidence="4">
    <location>
        <begin position="25"/>
        <end position="284"/>
    </location>
</feature>
<evidence type="ECO:0000259" key="4">
    <source>
        <dbReference type="SMART" id="SM00797"/>
    </source>
</evidence>
<dbReference type="OrthoDB" id="9782422at2"/>
<dbReference type="SMART" id="SM00797">
    <property type="entry name" value="AHS2"/>
    <property type="match status" value="1"/>
</dbReference>
<dbReference type="AlphaFoldDB" id="A0A2G1VP19"/>
<dbReference type="Proteomes" id="UP000229433">
    <property type="component" value="Unassembled WGS sequence"/>
</dbReference>
<keyword evidence="1" id="KW-0547">Nucleotide-binding</keyword>
<gene>
    <name evidence="5" type="ORF">CJ305_14575</name>
</gene>
<evidence type="ECO:0000256" key="3">
    <source>
        <dbReference type="ARBA" id="ARBA00022840"/>
    </source>
</evidence>
<dbReference type="InterPro" id="IPR029000">
    <property type="entry name" value="Cyclophilin-like_dom_sf"/>
</dbReference>
<sequence length="284" mass="30490">MSEVEVLKPGLYTSIQDLGRMQSAVYGVPRSGVMDSLAARKANLLLNNPPDAAVLEITMTGPQLHFHADAQIAVCGATFELKLNDRPLEGSKVYSCVTGDVLTFGGLKRGFRAYLAINGGFRSPEILHSRSQYPGITPKSRIEKGDRLPFTAATTEKNSGARVQFPETGIYKNNIEAFPGPEWDLLDVSVREQLADGSFTLLPTSNRMAIGFKEAVANNLKGITTGPVIPGTVQLTPGGNLIALMRDCQVTGGYPRVLQLSELGICTLAQKRPGEGIQFSLAIA</sequence>
<dbReference type="GO" id="GO:0005524">
    <property type="term" value="F:ATP binding"/>
    <property type="evidence" value="ECO:0007669"/>
    <property type="project" value="UniProtKB-KW"/>
</dbReference>
<evidence type="ECO:0000313" key="5">
    <source>
        <dbReference type="EMBL" id="PHQ28515.1"/>
    </source>
</evidence>
<evidence type="ECO:0000256" key="1">
    <source>
        <dbReference type="ARBA" id="ARBA00022741"/>
    </source>
</evidence>
<evidence type="ECO:0000313" key="6">
    <source>
        <dbReference type="Proteomes" id="UP000229433"/>
    </source>
</evidence>
<reference evidence="5 6" key="1">
    <citation type="submission" date="2017-08" db="EMBL/GenBank/DDBJ databases">
        <title>The whole genome shortgun sequences of strain Leeuwenhoekiella nanhaiensis G18 from the South China Sea.</title>
        <authorList>
            <person name="Liu Q."/>
        </authorList>
    </citation>
    <scope>NUCLEOTIDE SEQUENCE [LARGE SCALE GENOMIC DNA]</scope>
    <source>
        <strain evidence="5 6">G18</strain>
    </source>
</reference>
<evidence type="ECO:0000256" key="2">
    <source>
        <dbReference type="ARBA" id="ARBA00022801"/>
    </source>
</evidence>
<dbReference type="PANTHER" id="PTHR43309">
    <property type="entry name" value="5-OXOPROLINASE SUBUNIT C"/>
    <property type="match status" value="1"/>
</dbReference>
<name>A0A2G1VP19_9FLAO</name>
<dbReference type="EMBL" id="NQXA01000013">
    <property type="protein sequence ID" value="PHQ28515.1"/>
    <property type="molecule type" value="Genomic_DNA"/>
</dbReference>
<dbReference type="PANTHER" id="PTHR43309:SF3">
    <property type="entry name" value="5-OXOPROLINASE SUBUNIT C"/>
    <property type="match status" value="1"/>
</dbReference>
<dbReference type="InterPro" id="IPR003778">
    <property type="entry name" value="CT_A_B"/>
</dbReference>
<dbReference type="GO" id="GO:0016787">
    <property type="term" value="F:hydrolase activity"/>
    <property type="evidence" value="ECO:0007669"/>
    <property type="project" value="UniProtKB-KW"/>
</dbReference>
<keyword evidence="2" id="KW-0378">Hydrolase</keyword>
<dbReference type="RefSeq" id="WP_099647032.1">
    <property type="nucleotide sequence ID" value="NZ_KZ319295.1"/>
</dbReference>
<comment type="caution">
    <text evidence="5">The sequence shown here is derived from an EMBL/GenBank/DDBJ whole genome shotgun (WGS) entry which is preliminary data.</text>
</comment>
<accession>A0A2G1VP19</accession>
<dbReference type="Pfam" id="PF02626">
    <property type="entry name" value="CT_A_B"/>
    <property type="match status" value="1"/>
</dbReference>